<dbReference type="GO" id="GO:0008157">
    <property type="term" value="F:protein phosphatase 1 binding"/>
    <property type="evidence" value="ECO:0007669"/>
    <property type="project" value="TreeGrafter"/>
</dbReference>
<dbReference type="Gene3D" id="2.60.40.2440">
    <property type="entry name" value="Carbohydrate binding type-21 domain"/>
    <property type="match status" value="1"/>
</dbReference>
<evidence type="ECO:0000256" key="3">
    <source>
        <dbReference type="PIRNR" id="PIRNR038207"/>
    </source>
</evidence>
<dbReference type="GO" id="GO:0005979">
    <property type="term" value="P:regulation of glycogen biosynthetic process"/>
    <property type="evidence" value="ECO:0007669"/>
    <property type="project" value="TreeGrafter"/>
</dbReference>
<dbReference type="Proteomes" id="UP000829720">
    <property type="component" value="Unassembled WGS sequence"/>
</dbReference>
<name>A0A8T3DYD7_9TELE</name>
<evidence type="ECO:0000313" key="7">
    <source>
        <dbReference type="Proteomes" id="UP000829720"/>
    </source>
</evidence>
<dbReference type="GO" id="GO:0005977">
    <property type="term" value="P:glycogen metabolic process"/>
    <property type="evidence" value="ECO:0007669"/>
    <property type="project" value="UniProtKB-KW"/>
</dbReference>
<keyword evidence="7" id="KW-1185">Reference proteome</keyword>
<protein>
    <recommendedName>
        <fullName evidence="3">Protein phosphatase 1 regulatory subunit</fullName>
    </recommendedName>
</protein>
<evidence type="ECO:0000313" key="6">
    <source>
        <dbReference type="EMBL" id="KAI1900854.1"/>
    </source>
</evidence>
<evidence type="ECO:0000256" key="4">
    <source>
        <dbReference type="SAM" id="MobiDB-lite"/>
    </source>
</evidence>
<dbReference type="InterPro" id="IPR050782">
    <property type="entry name" value="PP1_regulatory_subunit_3"/>
</dbReference>
<dbReference type="PANTHER" id="PTHR12307">
    <property type="entry name" value="PROTEIN PHOSPHATASE 1 REGULATORY SUBUNIT"/>
    <property type="match status" value="1"/>
</dbReference>
<sequence length="322" mass="35778">MSCTTMLQVFGGCSIPQPVMSPMPVDLAMRLCLSQSPPLCQLLGVPSLKPLRSCINPHTLKSESQQIQPPPSDWDLPQSGISGDGTSTKKKRVVFADSKGLSLTAVRVFSEREEPPSPEPTLNLRLPRWSAGDRKVCVERRLPRLGFEQPSADFQSFRARLQEGLVLLESCSVTERSLSGTIRVKNVSYQKTVHVRVTFNSWRSFRDVACNFVQHPYGGSDTDVFAFDIPLPKSLDPQDRLEFCVSYLPGGYSAPLWDNNKGLNYRVIVCEKSKASAPCTPKLKRTNKGRDLNNKGSFFSPVSCEILLKQSWGKLENAAPFL</sequence>
<accession>A0A8T3DYD7</accession>
<dbReference type="EMBL" id="JAERUA010000004">
    <property type="protein sequence ID" value="KAI1900854.1"/>
    <property type="molecule type" value="Genomic_DNA"/>
</dbReference>
<dbReference type="InterPro" id="IPR017434">
    <property type="entry name" value="Pase-1_reg-su_3B/C/D_met"/>
</dbReference>
<feature type="region of interest" description="Disordered" evidence="4">
    <location>
        <begin position="60"/>
        <end position="88"/>
    </location>
</feature>
<evidence type="ECO:0000256" key="1">
    <source>
        <dbReference type="ARBA" id="ARBA00022600"/>
    </source>
</evidence>
<dbReference type="GO" id="GO:0000164">
    <property type="term" value="C:protein phosphatase type 1 complex"/>
    <property type="evidence" value="ECO:0007669"/>
    <property type="project" value="TreeGrafter"/>
</dbReference>
<dbReference type="Pfam" id="PF03370">
    <property type="entry name" value="CBM_21"/>
    <property type="match status" value="1"/>
</dbReference>
<dbReference type="InterPro" id="IPR005036">
    <property type="entry name" value="CBM21_dom"/>
</dbReference>
<dbReference type="InterPro" id="IPR038175">
    <property type="entry name" value="CBM21_dom_sf"/>
</dbReference>
<dbReference type="PANTHER" id="PTHR12307:SF15">
    <property type="entry name" value="PROTEIN PHOSPHATASE 1 REGULATORY SUBUNIT 3C"/>
    <property type="match status" value="1"/>
</dbReference>
<dbReference type="AlphaFoldDB" id="A0A8T3DYD7"/>
<keyword evidence="2 3" id="KW-0119">Carbohydrate metabolism</keyword>
<organism evidence="6 7">
    <name type="scientific">Albula goreensis</name>
    <dbReference type="NCBI Taxonomy" id="1534307"/>
    <lineage>
        <taxon>Eukaryota</taxon>
        <taxon>Metazoa</taxon>
        <taxon>Chordata</taxon>
        <taxon>Craniata</taxon>
        <taxon>Vertebrata</taxon>
        <taxon>Euteleostomi</taxon>
        <taxon>Actinopterygii</taxon>
        <taxon>Neopterygii</taxon>
        <taxon>Teleostei</taxon>
        <taxon>Albuliformes</taxon>
        <taxon>Albulidae</taxon>
        <taxon>Albula</taxon>
    </lineage>
</organism>
<dbReference type="OrthoDB" id="1881at2759"/>
<keyword evidence="1 3" id="KW-0321">Glycogen metabolism</keyword>
<dbReference type="PIRSF" id="PIRSF038207">
    <property type="entry name" value="PP1_GT_animal"/>
    <property type="match status" value="1"/>
</dbReference>
<gene>
    <name evidence="6" type="ORF">AGOR_G00054140</name>
</gene>
<evidence type="ECO:0000259" key="5">
    <source>
        <dbReference type="PROSITE" id="PS51159"/>
    </source>
</evidence>
<dbReference type="GO" id="GO:2001069">
    <property type="term" value="F:glycogen binding"/>
    <property type="evidence" value="ECO:0007669"/>
    <property type="project" value="TreeGrafter"/>
</dbReference>
<comment type="caution">
    <text evidence="6">The sequence shown here is derived from an EMBL/GenBank/DDBJ whole genome shotgun (WGS) entry which is preliminary data.</text>
</comment>
<evidence type="ECO:0000256" key="2">
    <source>
        <dbReference type="ARBA" id="ARBA00023277"/>
    </source>
</evidence>
<feature type="domain" description="CBM21" evidence="5">
    <location>
        <begin position="158"/>
        <end position="268"/>
    </location>
</feature>
<dbReference type="PROSITE" id="PS51159">
    <property type="entry name" value="CBM21"/>
    <property type="match status" value="1"/>
</dbReference>
<reference evidence="6" key="1">
    <citation type="submission" date="2021-01" db="EMBL/GenBank/DDBJ databases">
        <authorList>
            <person name="Zahm M."/>
            <person name="Roques C."/>
            <person name="Cabau C."/>
            <person name="Klopp C."/>
            <person name="Donnadieu C."/>
            <person name="Jouanno E."/>
            <person name="Lampietro C."/>
            <person name="Louis A."/>
            <person name="Herpin A."/>
            <person name="Echchiki A."/>
            <person name="Berthelot C."/>
            <person name="Parey E."/>
            <person name="Roest-Crollius H."/>
            <person name="Braasch I."/>
            <person name="Postlethwait J."/>
            <person name="Bobe J."/>
            <person name="Montfort J."/>
            <person name="Bouchez O."/>
            <person name="Begum T."/>
            <person name="Mejri S."/>
            <person name="Adams A."/>
            <person name="Chen W.-J."/>
            <person name="Guiguen Y."/>
        </authorList>
    </citation>
    <scope>NUCLEOTIDE SEQUENCE</scope>
    <source>
        <tissue evidence="6">Blood</tissue>
    </source>
</reference>
<proteinExistence type="predicted"/>